<gene>
    <name evidence="1" type="ORF">CHRIB12_LOCUS14907</name>
</gene>
<dbReference type="EMBL" id="CAGKOT010000034">
    <property type="protein sequence ID" value="CAB5375499.1"/>
    <property type="molecule type" value="Genomic_DNA"/>
</dbReference>
<protein>
    <submittedName>
        <fullName evidence="1">Uncharacterized protein</fullName>
    </submittedName>
</protein>
<reference evidence="1" key="1">
    <citation type="submission" date="2020-05" db="EMBL/GenBank/DDBJ databases">
        <authorList>
            <person name="Rincon C."/>
            <person name="Sanders R I."/>
            <person name="Robbins C."/>
            <person name="Chaturvedi A."/>
        </authorList>
    </citation>
    <scope>NUCLEOTIDE SEQUENCE</scope>
    <source>
        <strain evidence="1">CHB12</strain>
    </source>
</reference>
<proteinExistence type="predicted"/>
<dbReference type="OrthoDB" id="10506252at2759"/>
<name>A0A915ZFX0_9GLOM</name>
<organism evidence="1 2">
    <name type="scientific">Rhizophagus irregularis</name>
    <dbReference type="NCBI Taxonomy" id="588596"/>
    <lineage>
        <taxon>Eukaryota</taxon>
        <taxon>Fungi</taxon>
        <taxon>Fungi incertae sedis</taxon>
        <taxon>Mucoromycota</taxon>
        <taxon>Glomeromycotina</taxon>
        <taxon>Glomeromycetes</taxon>
        <taxon>Glomerales</taxon>
        <taxon>Glomeraceae</taxon>
        <taxon>Rhizophagus</taxon>
    </lineage>
</organism>
<comment type="caution">
    <text evidence="1">The sequence shown here is derived from an EMBL/GenBank/DDBJ whole genome shotgun (WGS) entry which is preliminary data.</text>
</comment>
<dbReference type="Proteomes" id="UP000684084">
    <property type="component" value="Unassembled WGS sequence"/>
</dbReference>
<dbReference type="AlphaFoldDB" id="A0A915ZFX0"/>
<sequence>MLYYRTILYWILIYSYNRLRFSFFEFKKVAVTSCSFTGPQVYIYKKRRYYGGKPAYRKKKDLKILKKKIHDPIYNDSDIQSLVVIHSAPC</sequence>
<evidence type="ECO:0000313" key="2">
    <source>
        <dbReference type="Proteomes" id="UP000684084"/>
    </source>
</evidence>
<evidence type="ECO:0000313" key="1">
    <source>
        <dbReference type="EMBL" id="CAB5375499.1"/>
    </source>
</evidence>
<accession>A0A915ZFX0</accession>